<dbReference type="AlphaFoldDB" id="A0A495W320"/>
<protein>
    <submittedName>
        <fullName evidence="2">Uncharacterized protein</fullName>
    </submittedName>
</protein>
<reference evidence="2 3" key="1">
    <citation type="submission" date="2018-10" db="EMBL/GenBank/DDBJ databases">
        <title>Sequencing the genomes of 1000 actinobacteria strains.</title>
        <authorList>
            <person name="Klenk H.-P."/>
        </authorList>
    </citation>
    <scope>NUCLEOTIDE SEQUENCE [LARGE SCALE GENOMIC DNA]</scope>
    <source>
        <strain evidence="2 3">DSM 43800</strain>
    </source>
</reference>
<keyword evidence="3" id="KW-1185">Reference proteome</keyword>
<accession>A0A495W320</accession>
<proteinExistence type="predicted"/>
<evidence type="ECO:0000313" key="2">
    <source>
        <dbReference type="EMBL" id="RKT55155.1"/>
    </source>
</evidence>
<sequence length="162" mass="17292">MERGGFAAHDSGGRDRPPRPRRRAPAAVPPRAAAAAGVRLRSLAARVPLRVFAGAGALSFGGTAVALLLTEGEDASWHQRWQRTEVAVFDLVLAHDLVRLSRRPEGWRALLGSSVLVGGLLTLGHARELARRRGGGRYHLLAGASAALWTAVGLARWADRSE</sequence>
<dbReference type="RefSeq" id="WP_147455168.1">
    <property type="nucleotide sequence ID" value="NZ_RBXO01000001.1"/>
</dbReference>
<evidence type="ECO:0000256" key="1">
    <source>
        <dbReference type="SAM" id="MobiDB-lite"/>
    </source>
</evidence>
<evidence type="ECO:0000313" key="3">
    <source>
        <dbReference type="Proteomes" id="UP000282084"/>
    </source>
</evidence>
<feature type="region of interest" description="Disordered" evidence="1">
    <location>
        <begin position="1"/>
        <end position="30"/>
    </location>
</feature>
<dbReference type="Proteomes" id="UP000282084">
    <property type="component" value="Unassembled WGS sequence"/>
</dbReference>
<dbReference type="EMBL" id="RBXO01000001">
    <property type="protein sequence ID" value="RKT55155.1"/>
    <property type="molecule type" value="Genomic_DNA"/>
</dbReference>
<organism evidence="2 3">
    <name type="scientific">Saccharothrix australiensis</name>
    <dbReference type="NCBI Taxonomy" id="2072"/>
    <lineage>
        <taxon>Bacteria</taxon>
        <taxon>Bacillati</taxon>
        <taxon>Actinomycetota</taxon>
        <taxon>Actinomycetes</taxon>
        <taxon>Pseudonocardiales</taxon>
        <taxon>Pseudonocardiaceae</taxon>
        <taxon>Saccharothrix</taxon>
    </lineage>
</organism>
<gene>
    <name evidence="2" type="ORF">C8E97_3813</name>
</gene>
<comment type="caution">
    <text evidence="2">The sequence shown here is derived from an EMBL/GenBank/DDBJ whole genome shotgun (WGS) entry which is preliminary data.</text>
</comment>
<name>A0A495W320_9PSEU</name>